<keyword evidence="2" id="KW-1185">Reference proteome</keyword>
<dbReference type="AlphaFoldDB" id="A0AAW8HC34"/>
<reference evidence="1 2" key="1">
    <citation type="submission" date="2023-08" db="EMBL/GenBank/DDBJ databases">
        <authorList>
            <person name="Dale J."/>
        </authorList>
    </citation>
    <scope>NUCLEOTIDE SEQUENCE [LARGE SCALE GENOMIC DNA]</scope>
    <source>
        <strain evidence="1 2">2023EL-00788</strain>
    </source>
</reference>
<evidence type="ECO:0008006" key="3">
    <source>
        <dbReference type="Google" id="ProtNLM"/>
    </source>
</evidence>
<accession>A0AAW8HC34</accession>
<gene>
    <name evidence="1" type="ORF">RBJ67_18430</name>
</gene>
<dbReference type="EMBL" id="JAVDKS010000007">
    <property type="protein sequence ID" value="MDQ2258110.1"/>
    <property type="molecule type" value="Genomic_DNA"/>
</dbReference>
<dbReference type="Gene3D" id="1.20.1270.180">
    <property type="match status" value="1"/>
</dbReference>
<evidence type="ECO:0000313" key="2">
    <source>
        <dbReference type="Proteomes" id="UP001225042"/>
    </source>
</evidence>
<sequence length="163" mass="18356">MSPLHYRLIPLAILLGYGLHAYAEVPLPSSVLKDNAETFEIACPNNPRQTTIDMNDCMGTKRDAVKSVEAKYVSAARQRILATQDKQTLNAFEAENKAWDILIDAASHATGVEWQGGTIRGVKAAEREITLIELRIHNQWQNWLRYEDSTPPILPEPLFQDVE</sequence>
<comment type="caution">
    <text evidence="1">The sequence shown here is derived from an EMBL/GenBank/DDBJ whole genome shotgun (WGS) entry which is preliminary data.</text>
</comment>
<name>A0AAW8HC34_9ENTR</name>
<dbReference type="Proteomes" id="UP001225042">
    <property type="component" value="Unassembled WGS sequence"/>
</dbReference>
<evidence type="ECO:0000313" key="1">
    <source>
        <dbReference type="EMBL" id="MDQ2258110.1"/>
    </source>
</evidence>
<dbReference type="RefSeq" id="WP_306682063.1">
    <property type="nucleotide sequence ID" value="NZ_JAVDKR010000001.1"/>
</dbReference>
<proteinExistence type="predicted"/>
<organism evidence="1 2">
    <name type="scientific">Enterobacter soli</name>
    <dbReference type="NCBI Taxonomy" id="885040"/>
    <lineage>
        <taxon>Bacteria</taxon>
        <taxon>Pseudomonadati</taxon>
        <taxon>Pseudomonadota</taxon>
        <taxon>Gammaproteobacteria</taxon>
        <taxon>Enterobacterales</taxon>
        <taxon>Enterobacteriaceae</taxon>
        <taxon>Enterobacter</taxon>
    </lineage>
</organism>
<protein>
    <recommendedName>
        <fullName evidence="3">Lysozyme inhibitor LprI N-terminal domain-containing protein</fullName>
    </recommendedName>
</protein>